<protein>
    <submittedName>
        <fullName evidence="1">Uncharacterized protein</fullName>
    </submittedName>
</protein>
<organism evidence="1 2">
    <name type="scientific">Smallanthus sonchifolius</name>
    <dbReference type="NCBI Taxonomy" id="185202"/>
    <lineage>
        <taxon>Eukaryota</taxon>
        <taxon>Viridiplantae</taxon>
        <taxon>Streptophyta</taxon>
        <taxon>Embryophyta</taxon>
        <taxon>Tracheophyta</taxon>
        <taxon>Spermatophyta</taxon>
        <taxon>Magnoliopsida</taxon>
        <taxon>eudicotyledons</taxon>
        <taxon>Gunneridae</taxon>
        <taxon>Pentapetalae</taxon>
        <taxon>asterids</taxon>
        <taxon>campanulids</taxon>
        <taxon>Asterales</taxon>
        <taxon>Asteraceae</taxon>
        <taxon>Asteroideae</taxon>
        <taxon>Heliantheae alliance</taxon>
        <taxon>Millerieae</taxon>
        <taxon>Smallanthus</taxon>
    </lineage>
</organism>
<accession>A0ACB9K4B0</accession>
<dbReference type="EMBL" id="CM042018">
    <property type="protein sequence ID" value="KAI3827161.1"/>
    <property type="molecule type" value="Genomic_DNA"/>
</dbReference>
<gene>
    <name evidence="1" type="ORF">L1987_01231</name>
</gene>
<keyword evidence="2" id="KW-1185">Reference proteome</keyword>
<proteinExistence type="predicted"/>
<reference evidence="1 2" key="2">
    <citation type="journal article" date="2022" name="Mol. Ecol. Resour.">
        <title>The genomes of chicory, endive, great burdock and yacon provide insights into Asteraceae paleo-polyploidization history and plant inulin production.</title>
        <authorList>
            <person name="Fan W."/>
            <person name="Wang S."/>
            <person name="Wang H."/>
            <person name="Wang A."/>
            <person name="Jiang F."/>
            <person name="Liu H."/>
            <person name="Zhao H."/>
            <person name="Xu D."/>
            <person name="Zhang Y."/>
        </authorList>
    </citation>
    <scope>NUCLEOTIDE SEQUENCE [LARGE SCALE GENOMIC DNA]</scope>
    <source>
        <strain evidence="2">cv. Yunnan</strain>
        <tissue evidence="1">Leaves</tissue>
    </source>
</reference>
<reference evidence="2" key="1">
    <citation type="journal article" date="2022" name="Mol. Ecol. Resour.">
        <title>The genomes of chicory, endive, great burdock and yacon provide insights into Asteraceae palaeo-polyploidization history and plant inulin production.</title>
        <authorList>
            <person name="Fan W."/>
            <person name="Wang S."/>
            <person name="Wang H."/>
            <person name="Wang A."/>
            <person name="Jiang F."/>
            <person name="Liu H."/>
            <person name="Zhao H."/>
            <person name="Xu D."/>
            <person name="Zhang Y."/>
        </authorList>
    </citation>
    <scope>NUCLEOTIDE SEQUENCE [LARGE SCALE GENOMIC DNA]</scope>
    <source>
        <strain evidence="2">cv. Yunnan</strain>
    </source>
</reference>
<evidence type="ECO:0000313" key="1">
    <source>
        <dbReference type="EMBL" id="KAI3827161.1"/>
    </source>
</evidence>
<sequence>MLLLSFAPFSLSRQNFHRCLFNNIIISPNTFFTQNDTDFIDILDSRAINLRFTSSKTPQPVVIFIPSNEAHIQAAVICTKKHGIQLRIRSGGHDYEGASYASAIHNSFVVLDLSEMRDVNVNTTDSTVWIERTLEQNATKILYKWQQVASKLDENLFIGVDIEVSDVPKTPTRTILTSFYGHYLGEGEKFKEIIINSLPELGVLEDYEWRETSWLQTVLALSGYEYDYPTTVLSRKPKQYYNFKAKSDFVTEVIPEIELETLWKTMMDDEKNTDTLCWPEASTPFPHRNVLFNIQYVSKWLDAAWNQYNGASTSYEEASSWGTKYFKDNFKRRAQIKIEFDPDNFFRHEQSIPILSP</sequence>
<name>A0ACB9K4B0_9ASTR</name>
<comment type="caution">
    <text evidence="1">The sequence shown here is derived from an EMBL/GenBank/DDBJ whole genome shotgun (WGS) entry which is preliminary data.</text>
</comment>
<dbReference type="Proteomes" id="UP001056120">
    <property type="component" value="Linkage Group LG01"/>
</dbReference>
<evidence type="ECO:0000313" key="2">
    <source>
        <dbReference type="Proteomes" id="UP001056120"/>
    </source>
</evidence>